<dbReference type="RefSeq" id="XP_003687173.1">
    <property type="nucleotide sequence ID" value="XM_003687125.1"/>
</dbReference>
<feature type="transmembrane region" description="Helical" evidence="4">
    <location>
        <begin position="6"/>
        <end position="25"/>
    </location>
</feature>
<dbReference type="FunFam" id="2.30.42.10:FF:000107">
    <property type="entry name" value="26S proteasome non-ATPase regulatory subunit 9"/>
    <property type="match status" value="1"/>
</dbReference>
<dbReference type="PANTHER" id="PTHR12651:SF1">
    <property type="entry name" value="26S PROTEASOME NON-ATPASE REGULATORY SUBUNIT 9"/>
    <property type="match status" value="1"/>
</dbReference>
<evidence type="ECO:0000259" key="5">
    <source>
        <dbReference type="SMART" id="SM00228"/>
    </source>
</evidence>
<dbReference type="GO" id="GO:0005634">
    <property type="term" value="C:nucleus"/>
    <property type="evidence" value="ECO:0007669"/>
    <property type="project" value="TreeGrafter"/>
</dbReference>
<comment type="similarity">
    <text evidence="1">Belongs to the proteasome subunit p27 family.</text>
</comment>
<evidence type="ECO:0000313" key="7">
    <source>
        <dbReference type="Proteomes" id="UP000005666"/>
    </source>
</evidence>
<dbReference type="InterPro" id="IPR041489">
    <property type="entry name" value="PDZ_6"/>
</dbReference>
<evidence type="ECO:0000256" key="4">
    <source>
        <dbReference type="SAM" id="Phobius"/>
    </source>
</evidence>
<dbReference type="HOGENOM" id="CLU_073146_1_1_1"/>
<dbReference type="Gene3D" id="6.10.140.1710">
    <property type="match status" value="1"/>
</dbReference>
<evidence type="ECO:0000256" key="1">
    <source>
        <dbReference type="ARBA" id="ARBA00005256"/>
    </source>
</evidence>
<evidence type="ECO:0000256" key="3">
    <source>
        <dbReference type="ARBA" id="ARBA00068021"/>
    </source>
</evidence>
<dbReference type="GO" id="GO:0070682">
    <property type="term" value="P:proteasome regulatory particle assembly"/>
    <property type="evidence" value="ECO:0007669"/>
    <property type="project" value="InterPro"/>
</dbReference>
<keyword evidence="4" id="KW-0472">Membrane</keyword>
<keyword evidence="7" id="KW-1185">Reference proteome</keyword>
<keyword evidence="2" id="KW-0143">Chaperone</keyword>
<dbReference type="KEGG" id="tpf:TPHA_0I02360"/>
<dbReference type="eggNOG" id="KOG3129">
    <property type="taxonomic scope" value="Eukaryota"/>
</dbReference>
<dbReference type="PANTHER" id="PTHR12651">
    <property type="entry name" value="26S PROTEASOME NON-ATPASE REGULATORY SUBUNIT 9"/>
    <property type="match status" value="1"/>
</dbReference>
<reference evidence="6 7" key="1">
    <citation type="journal article" date="2011" name="Proc. Natl. Acad. Sci. U.S.A.">
        <title>Evolutionary erosion of yeast sex chromosomes by mating-type switching accidents.</title>
        <authorList>
            <person name="Gordon J.L."/>
            <person name="Armisen D."/>
            <person name="Proux-Wera E."/>
            <person name="Oheigeartaigh S.S."/>
            <person name="Byrne K.P."/>
            <person name="Wolfe K.H."/>
        </authorList>
    </citation>
    <scope>NUCLEOTIDE SEQUENCE [LARGE SCALE GENOMIC DNA]</scope>
    <source>
        <strain evidence="7">ATCC 24235 / CBS 4417 / NBRC 1672 / NRRL Y-8282 / UCD 70-5</strain>
    </source>
</reference>
<dbReference type="InterPro" id="IPR040815">
    <property type="entry name" value="Nas2_N"/>
</dbReference>
<accession>G8BXW1</accession>
<dbReference type="GO" id="GO:0005737">
    <property type="term" value="C:cytoplasm"/>
    <property type="evidence" value="ECO:0007669"/>
    <property type="project" value="TreeGrafter"/>
</dbReference>
<keyword evidence="4" id="KW-0812">Transmembrane</keyword>
<dbReference type="GeneID" id="11532873"/>
<dbReference type="InterPro" id="IPR001478">
    <property type="entry name" value="PDZ"/>
</dbReference>
<name>G8BXW1_TETPH</name>
<evidence type="ECO:0000313" key="6">
    <source>
        <dbReference type="EMBL" id="CCE64739.1"/>
    </source>
</evidence>
<dbReference type="STRING" id="1071381.G8BXW1"/>
<dbReference type="Gene3D" id="2.30.42.10">
    <property type="match status" value="1"/>
</dbReference>
<protein>
    <recommendedName>
        <fullName evidence="3">Probable 26S proteasome regulatory subunit p27</fullName>
    </recommendedName>
</protein>
<dbReference type="Pfam" id="PF17820">
    <property type="entry name" value="PDZ_6"/>
    <property type="match status" value="1"/>
</dbReference>
<keyword evidence="4" id="KW-1133">Transmembrane helix</keyword>
<dbReference type="InterPro" id="IPR036034">
    <property type="entry name" value="PDZ_sf"/>
</dbReference>
<organism evidence="6 7">
    <name type="scientific">Tetrapisispora phaffii (strain ATCC 24235 / CBS 4417 / NBRC 1672 / NRRL Y-8282 / UCD 70-5)</name>
    <name type="common">Yeast</name>
    <name type="synonym">Fabospora phaffii</name>
    <dbReference type="NCBI Taxonomy" id="1071381"/>
    <lineage>
        <taxon>Eukaryota</taxon>
        <taxon>Fungi</taxon>
        <taxon>Dikarya</taxon>
        <taxon>Ascomycota</taxon>
        <taxon>Saccharomycotina</taxon>
        <taxon>Saccharomycetes</taxon>
        <taxon>Saccharomycetales</taxon>
        <taxon>Saccharomycetaceae</taxon>
        <taxon>Tetrapisispora</taxon>
    </lineage>
</organism>
<dbReference type="InterPro" id="IPR035269">
    <property type="entry name" value="PSMD9"/>
</dbReference>
<sequence>MWFYFLYFSTVWNLIYAFFFCFCSVRVSVWQKKLVLENYFSTALSKRENQNIHIIMSLSSEISRKFEIDKTITAQLAAIDKLSIDNLIELKKQIEFQLDGHIGQLEILENDGNSTNGTGNYLVDGFPRSDLDLISIRFVRRNIIMLKNDLEKLINILYEKLNNNSKLSSNKPIPQQLKSFILFSGIVKGSPSEKSGLKENDKLITINQLNYKNYKNLNDIKLILQSNLNKNVHLKILRESSGKYHDLILMPTDKWNGQGILGCRITEIST</sequence>
<proteinExistence type="inferred from homology"/>
<evidence type="ECO:0000256" key="2">
    <source>
        <dbReference type="ARBA" id="ARBA00023186"/>
    </source>
</evidence>
<dbReference type="Proteomes" id="UP000005666">
    <property type="component" value="Chromosome 9"/>
</dbReference>
<dbReference type="AlphaFoldDB" id="G8BXW1"/>
<gene>
    <name evidence="6" type="primary">TPHA0I02360</name>
    <name evidence="6" type="ordered locus">TPHA_0I02360</name>
</gene>
<dbReference type="Pfam" id="PF18265">
    <property type="entry name" value="Nas2_N"/>
    <property type="match status" value="1"/>
</dbReference>
<dbReference type="SMART" id="SM00228">
    <property type="entry name" value="PDZ"/>
    <property type="match status" value="1"/>
</dbReference>
<dbReference type="OrthoDB" id="72325at2759"/>
<dbReference type="SUPFAM" id="SSF50156">
    <property type="entry name" value="PDZ domain-like"/>
    <property type="match status" value="1"/>
</dbReference>
<dbReference type="EMBL" id="HE612864">
    <property type="protein sequence ID" value="CCE64739.1"/>
    <property type="molecule type" value="Genomic_DNA"/>
</dbReference>
<feature type="domain" description="PDZ" evidence="5">
    <location>
        <begin position="150"/>
        <end position="240"/>
    </location>
</feature>